<dbReference type="GeneID" id="48276304"/>
<evidence type="ECO:0000313" key="4">
    <source>
        <dbReference type="Proteomes" id="UP000238825"/>
    </source>
</evidence>
<dbReference type="EMBL" id="CP019980">
    <property type="protein sequence ID" value="AVK96344.1"/>
    <property type="molecule type" value="Genomic_DNA"/>
</dbReference>
<gene>
    <name evidence="2" type="ORF">LS41612_08815</name>
    <name evidence="3" type="ORF">NCTC10338_02984</name>
</gene>
<sequence length="208" mass="25135">MSYYMIVKDNVKSPIFLKGVIHESFDETKYSEAMGYEWNKIFFQKQEMPKDLWLITNNKIEFDYYEGFNGHIISSDFFTLMNQVNTLQKYVTSNLQVVSSKGKSKVKKPYYFIKYYNREDFVDYEKSEFTKRSVPENKVFDINYMVGKYQKIVLQENDRDVFCLNDLKLARYLFCSERFKQLCEEKQMKGIQFIELEDVPQYFSSYDR</sequence>
<dbReference type="RefSeq" id="WP_105928902.1">
    <property type="nucleotide sequence ID" value="NZ_CP019980.1"/>
</dbReference>
<reference evidence="2 4" key="1">
    <citation type="submission" date="2017-03" db="EMBL/GenBank/DDBJ databases">
        <title>The whole genome sequencing and assembly of Lysinibacillus sphaericus DSM 28T strain.</title>
        <authorList>
            <person name="Lee Y.-J."/>
            <person name="Yi H."/>
            <person name="Bahn Y.-S."/>
            <person name="Kim J.F."/>
            <person name="Lee D.-W."/>
        </authorList>
    </citation>
    <scope>NUCLEOTIDE SEQUENCE [LARGE SCALE GENOMIC DNA]</scope>
    <source>
        <strain evidence="2 4">DSM 28</strain>
    </source>
</reference>
<dbReference type="Proteomes" id="UP000255295">
    <property type="component" value="Unassembled WGS sequence"/>
</dbReference>
<evidence type="ECO:0000313" key="5">
    <source>
        <dbReference type="Proteomes" id="UP000255295"/>
    </source>
</evidence>
<dbReference type="Pfam" id="PF15570">
    <property type="entry name" value="Imm43"/>
    <property type="match status" value="1"/>
</dbReference>
<dbReference type="EMBL" id="UFSZ01000001">
    <property type="protein sequence ID" value="SUV17872.1"/>
    <property type="molecule type" value="Genomic_DNA"/>
</dbReference>
<protein>
    <recommendedName>
        <fullName evidence="1">Immunity protein 43 domain-containing protein</fullName>
    </recommendedName>
</protein>
<proteinExistence type="predicted"/>
<evidence type="ECO:0000313" key="3">
    <source>
        <dbReference type="EMBL" id="SUV17872.1"/>
    </source>
</evidence>
<evidence type="ECO:0000259" key="1">
    <source>
        <dbReference type="Pfam" id="PF15570"/>
    </source>
</evidence>
<evidence type="ECO:0000313" key="2">
    <source>
        <dbReference type="EMBL" id="AVK96344.1"/>
    </source>
</evidence>
<accession>A0A2S0JZC9</accession>
<dbReference type="InterPro" id="IPR029079">
    <property type="entry name" value="Imm43"/>
</dbReference>
<feature type="domain" description="Immunity protein 43" evidence="1">
    <location>
        <begin position="12"/>
        <end position="204"/>
    </location>
</feature>
<organism evidence="2 4">
    <name type="scientific">Lysinibacillus sphaericus</name>
    <name type="common">Bacillus sphaericus</name>
    <dbReference type="NCBI Taxonomy" id="1421"/>
    <lineage>
        <taxon>Bacteria</taxon>
        <taxon>Bacillati</taxon>
        <taxon>Bacillota</taxon>
        <taxon>Bacilli</taxon>
        <taxon>Bacillales</taxon>
        <taxon>Bacillaceae</taxon>
        <taxon>Lysinibacillus</taxon>
    </lineage>
</organism>
<reference evidence="3 5" key="2">
    <citation type="submission" date="2018-06" db="EMBL/GenBank/DDBJ databases">
        <authorList>
            <consortium name="Pathogen Informatics"/>
            <person name="Doyle S."/>
        </authorList>
    </citation>
    <scope>NUCLEOTIDE SEQUENCE [LARGE SCALE GENOMIC DNA]</scope>
    <source>
        <strain evidence="3 5">NCTC10338</strain>
    </source>
</reference>
<dbReference type="AlphaFoldDB" id="A0A2S0JZC9"/>
<name>A0A2S0JZC9_LYSSH</name>
<dbReference type="Proteomes" id="UP000238825">
    <property type="component" value="Chromosome"/>
</dbReference>